<evidence type="ECO:0008006" key="3">
    <source>
        <dbReference type="Google" id="ProtNLM"/>
    </source>
</evidence>
<dbReference type="Proteomes" id="UP000822476">
    <property type="component" value="Unassembled WGS sequence"/>
</dbReference>
<proteinExistence type="predicted"/>
<protein>
    <recommendedName>
        <fullName evidence="3">DUF4806 domain-containing protein</fullName>
    </recommendedName>
</protein>
<dbReference type="OrthoDB" id="8859298at2759"/>
<dbReference type="EMBL" id="JTDE01000269">
    <property type="protein sequence ID" value="KAF7261754.1"/>
    <property type="molecule type" value="Genomic_DNA"/>
</dbReference>
<evidence type="ECO:0000313" key="2">
    <source>
        <dbReference type="Proteomes" id="UP000822476"/>
    </source>
</evidence>
<reference evidence="1" key="1">
    <citation type="submission" date="2019-07" db="EMBL/GenBank/DDBJ databases">
        <title>Annotation for the trematode Paragonimus miyazaki's.</title>
        <authorList>
            <person name="Choi Y.-J."/>
        </authorList>
    </citation>
    <scope>NUCLEOTIDE SEQUENCE</scope>
    <source>
        <strain evidence="1">Japan</strain>
    </source>
</reference>
<accession>A0A8S9Z535</accession>
<name>A0A8S9Z535_9TREM</name>
<dbReference type="AlphaFoldDB" id="A0A8S9Z535"/>
<organism evidence="1 2">
    <name type="scientific">Paragonimus skrjabini miyazakii</name>
    <dbReference type="NCBI Taxonomy" id="59628"/>
    <lineage>
        <taxon>Eukaryota</taxon>
        <taxon>Metazoa</taxon>
        <taxon>Spiralia</taxon>
        <taxon>Lophotrochozoa</taxon>
        <taxon>Platyhelminthes</taxon>
        <taxon>Trematoda</taxon>
        <taxon>Digenea</taxon>
        <taxon>Plagiorchiida</taxon>
        <taxon>Troglotremata</taxon>
        <taxon>Troglotrematidae</taxon>
        <taxon>Paragonimus</taxon>
    </lineage>
</organism>
<comment type="caution">
    <text evidence="1">The sequence shown here is derived from an EMBL/GenBank/DDBJ whole genome shotgun (WGS) entry which is preliminary data.</text>
</comment>
<gene>
    <name evidence="1" type="ORF">EG68_00625</name>
</gene>
<sequence>MTLSNTLTNCLKLIEGSSLGTCTRNILGTLMTDELANNINWRSVNNKFSLSSTPLASIIIDVVMRHQYPGSTDKFVNEKVQR</sequence>
<evidence type="ECO:0000313" key="1">
    <source>
        <dbReference type="EMBL" id="KAF7261754.1"/>
    </source>
</evidence>
<keyword evidence="2" id="KW-1185">Reference proteome</keyword>